<name>A0A2W4TZW3_9CYAN</name>
<sequence length="943" mass="101935">MAVLVASGGWGVCSQTAIAQSVTEGGGDGRLTVDNGEVRLDNNAFDFRTGPLKNESNIPLPSRLPRNLQEGRPQEVDKSRQAPNTIELTPNVDYIEESLTTLLKRDAGGSEYTFTSDSLELETQFDVRYRAGDHSFGEGIQTTVFGPNGELLSQETIYVRGDRITVGPNNRVLPTADSTTVRFGANDVVELRVLNIREDGGEPRESAIYFSQDGEFVVEDLQDGGDLDFDDGEYVQISDGVGNIDTVEIKTTVDDESEVTETPLAPEIREEIVTLESETTTEVVQFDEVVAEFRDFGEVSLPDAVGPWLGHASGVRTESDEQLIYSRYTHESQFRLGSDGITATGQLKPLIGNPQVPPTLLNGNLNFNPFVGDNEAGITGTLGVTQYLTRTHRVARDAFGNEVVSPDGNRLLEPAGLFTNQRVVGYVPNVPAALVRGESISSVNGIIDISSESGIAILPPDPAKVGRGDSAYTDNVGGLLLADLAGNVVFVPQWNGSGYAQNEIELPAGEVRRIIYALVPQQAGQNLTLGRTYTVSQGADGYVIDEGGFTVISADQQPENFAQEMAEVYAVEDTLAKPNASTGAFNGIRGVYAETVGGLRVPTVDVTVPTEADARVGNEFLPQTLSEGKVGQPPVLKSATRSLGFYLNGGLTAGIGNQEDSVSRSIQTLEQATDQIRRIQEVTRFSTPLTQRDEVLRRVTETSRRSGVAFFDINENGELSNARFEAQDSESLNRNEEEIGRSSTIERGEEEESAPLIEETVEEIAGDMIELDQRSDTDTDSYANFSAVRGEIALGSVLNFGNTPWTTAANTVRAELFAQDTVIGRTDSDGVDTGWRAEVAFHLFGEVKRDAFRYDESGNVMPIYRTEAVRDASGNMLTEMVTDANGNAVEVAVNDFMLDENGEKMMDSVGTGVAKGPGVYLRVQDLFDDNEGVVLAGGVQYSF</sequence>
<comment type="caution">
    <text evidence="2">The sequence shown here is derived from an EMBL/GenBank/DDBJ whole genome shotgun (WGS) entry which is preliminary data.</text>
</comment>
<feature type="region of interest" description="Disordered" evidence="1">
    <location>
        <begin position="50"/>
        <end position="82"/>
    </location>
</feature>
<feature type="region of interest" description="Disordered" evidence="1">
    <location>
        <begin position="723"/>
        <end position="754"/>
    </location>
</feature>
<reference evidence="2 3" key="2">
    <citation type="submission" date="2018-06" db="EMBL/GenBank/DDBJ databases">
        <title>Metagenomic assembly of (sub)arctic Cyanobacteria and their associated microbiome from non-axenic cultures.</title>
        <authorList>
            <person name="Baurain D."/>
        </authorList>
    </citation>
    <scope>NUCLEOTIDE SEQUENCE [LARGE SCALE GENOMIC DNA]</scope>
    <source>
        <strain evidence="2">ULC129bin1</strain>
    </source>
</reference>
<accession>A0A2W4TZW3</accession>
<evidence type="ECO:0000256" key="1">
    <source>
        <dbReference type="SAM" id="MobiDB-lite"/>
    </source>
</evidence>
<proteinExistence type="predicted"/>
<evidence type="ECO:0000313" key="3">
    <source>
        <dbReference type="Proteomes" id="UP000249354"/>
    </source>
</evidence>
<protein>
    <submittedName>
        <fullName evidence="2">Uncharacterized protein</fullName>
    </submittedName>
</protein>
<dbReference type="AlphaFoldDB" id="A0A2W4TZW3"/>
<dbReference type="Proteomes" id="UP000249354">
    <property type="component" value="Unassembled WGS sequence"/>
</dbReference>
<organism evidence="2 3">
    <name type="scientific">Leptolyngbya foveolarum</name>
    <dbReference type="NCBI Taxonomy" id="47253"/>
    <lineage>
        <taxon>Bacteria</taxon>
        <taxon>Bacillati</taxon>
        <taxon>Cyanobacteriota</taxon>
        <taxon>Cyanophyceae</taxon>
        <taxon>Leptolyngbyales</taxon>
        <taxon>Leptolyngbyaceae</taxon>
        <taxon>Leptolyngbya group</taxon>
        <taxon>Leptolyngbya</taxon>
    </lineage>
</organism>
<gene>
    <name evidence="2" type="ORF">DCF25_16330</name>
</gene>
<reference evidence="3" key="1">
    <citation type="submission" date="2018-04" db="EMBL/GenBank/DDBJ databases">
        <authorList>
            <person name="Cornet L."/>
        </authorList>
    </citation>
    <scope>NUCLEOTIDE SEQUENCE [LARGE SCALE GENOMIC DNA]</scope>
</reference>
<feature type="compositionally biased region" description="Basic and acidic residues" evidence="1">
    <location>
        <begin position="731"/>
        <end position="747"/>
    </location>
</feature>
<evidence type="ECO:0000313" key="2">
    <source>
        <dbReference type="EMBL" id="PZO13264.1"/>
    </source>
</evidence>
<dbReference type="EMBL" id="QBMC01000129">
    <property type="protein sequence ID" value="PZO13264.1"/>
    <property type="molecule type" value="Genomic_DNA"/>
</dbReference>